<evidence type="ECO:0000313" key="3">
    <source>
        <dbReference type="RefSeq" id="XP_004511722.1"/>
    </source>
</evidence>
<feature type="compositionally biased region" description="Basic and acidic residues" evidence="1">
    <location>
        <begin position="226"/>
        <end position="236"/>
    </location>
</feature>
<dbReference type="OrthoDB" id="1847229at2759"/>
<dbReference type="PaxDb" id="3827-XP_004511722.1"/>
<dbReference type="PANTHER" id="PTHR36368">
    <property type="entry name" value="ATP-DEPENDENT CASEINOLYTIC PROTEASE/CROTONASE FAMILY PROTEIN"/>
    <property type="match status" value="1"/>
</dbReference>
<feature type="region of interest" description="Disordered" evidence="1">
    <location>
        <begin position="1"/>
        <end position="24"/>
    </location>
</feature>
<feature type="compositionally biased region" description="Low complexity" evidence="1">
    <location>
        <begin position="283"/>
        <end position="295"/>
    </location>
</feature>
<dbReference type="STRING" id="3827.A0A1S2YXY4"/>
<feature type="compositionally biased region" description="Basic and acidic residues" evidence="1">
    <location>
        <begin position="316"/>
        <end position="325"/>
    </location>
</feature>
<protein>
    <submittedName>
        <fullName evidence="3">Uncharacterized protein LOC101512472</fullName>
    </submittedName>
</protein>
<dbReference type="AlphaFoldDB" id="A0A1S2YXY4"/>
<reference evidence="2" key="1">
    <citation type="journal article" date="2013" name="Nat. Biotechnol.">
        <title>Draft genome sequence of chickpea (Cicer arietinum) provides a resource for trait improvement.</title>
        <authorList>
            <person name="Varshney R.K."/>
            <person name="Song C."/>
            <person name="Saxena R.K."/>
            <person name="Azam S."/>
            <person name="Yu S."/>
            <person name="Sharpe A.G."/>
            <person name="Cannon S."/>
            <person name="Baek J."/>
            <person name="Rosen B.D."/>
            <person name="Tar'an B."/>
            <person name="Millan T."/>
            <person name="Zhang X."/>
            <person name="Ramsay L.D."/>
            <person name="Iwata A."/>
            <person name="Wang Y."/>
            <person name="Nelson W."/>
            <person name="Farmer A.D."/>
            <person name="Gaur P.M."/>
            <person name="Soderlund C."/>
            <person name="Penmetsa R.V."/>
            <person name="Xu C."/>
            <person name="Bharti A.K."/>
            <person name="He W."/>
            <person name="Winter P."/>
            <person name="Zhao S."/>
            <person name="Hane J.K."/>
            <person name="Carrasquilla-Garcia N."/>
            <person name="Condie J.A."/>
            <person name="Upadhyaya H.D."/>
            <person name="Luo M.C."/>
            <person name="Thudi M."/>
            <person name="Gowda C.L."/>
            <person name="Singh N.P."/>
            <person name="Lichtenzveig J."/>
            <person name="Gali K.K."/>
            <person name="Rubio J."/>
            <person name="Nadarajan N."/>
            <person name="Dolezel J."/>
            <person name="Bansal K.C."/>
            <person name="Xu X."/>
            <person name="Edwards D."/>
            <person name="Zhang G."/>
            <person name="Kahl G."/>
            <person name="Gil J."/>
            <person name="Singh K.B."/>
            <person name="Datta S.K."/>
            <person name="Jackson S.A."/>
            <person name="Wang J."/>
            <person name="Cook D.R."/>
        </authorList>
    </citation>
    <scope>NUCLEOTIDE SEQUENCE [LARGE SCALE GENOMIC DNA]</scope>
    <source>
        <strain evidence="2">cv. CDC Frontier</strain>
    </source>
</reference>
<feature type="region of interest" description="Disordered" evidence="1">
    <location>
        <begin position="283"/>
        <end position="325"/>
    </location>
</feature>
<gene>
    <name evidence="3" type="primary">LOC101512472</name>
</gene>
<feature type="compositionally biased region" description="Polar residues" evidence="1">
    <location>
        <begin position="1"/>
        <end position="14"/>
    </location>
</feature>
<proteinExistence type="predicted"/>
<dbReference type="KEGG" id="cam:101512472"/>
<evidence type="ECO:0000256" key="1">
    <source>
        <dbReference type="SAM" id="MobiDB-lite"/>
    </source>
</evidence>
<sequence length="404" mass="45303">MDSISNIQSLNSQVPCSLSSPSCPSELPDVGNWFSSYDYRSPDPDSNFNLEDSDFRIRESQRDGFDKVRVQDEGVVRKKIVQCNGTCVKVDNHSEDPCLTKNLDPCGSCSLFSEPPDIKNWFSSYIYESSVVDTSSLLSSEEVSDRNKCVGERFDFEVINKDEGRYGNVHSKVCVEYNNSFEKNMEGDGSAGMKKKLTIAKTLDSEKILQPCIQDKALQHSLGSTKHKETVNRNHETPGCNGEAYSMSLDVDPSAMRPRKLVQKHDTEQVNLKAEIQEPDISSSLAKSLSTRSSTCTRHNETDGFVSTRKKSCTRPNDENSWKKPEKTSLQCSTSTGTVSLACEKNNVAKRKALTEATNLQHSNAMEITGKWQCPQKLKPNHGPPLKQLRLERWVHRVEKISPH</sequence>
<name>A0A1S2YXY4_CICAR</name>
<feature type="compositionally biased region" description="Low complexity" evidence="1">
    <location>
        <begin position="15"/>
        <end position="24"/>
    </location>
</feature>
<reference evidence="3" key="2">
    <citation type="submission" date="2025-08" db="UniProtKB">
        <authorList>
            <consortium name="RefSeq"/>
        </authorList>
    </citation>
    <scope>IDENTIFICATION</scope>
    <source>
        <tissue evidence="3">Etiolated seedlings</tissue>
    </source>
</reference>
<dbReference type="PANTHER" id="PTHR36368:SF1">
    <property type="entry name" value="ATP-DEPENDENT CASEINOLYTIC PROTEASE_CROTONASE FAMILY PROTEIN"/>
    <property type="match status" value="1"/>
</dbReference>
<evidence type="ECO:0000313" key="2">
    <source>
        <dbReference type="Proteomes" id="UP000087171"/>
    </source>
</evidence>
<dbReference type="GeneID" id="101512472"/>
<keyword evidence="2" id="KW-1185">Reference proteome</keyword>
<accession>A0A1S2YXY4</accession>
<feature type="region of interest" description="Disordered" evidence="1">
    <location>
        <begin position="224"/>
        <end position="247"/>
    </location>
</feature>
<dbReference type="Proteomes" id="UP000087171">
    <property type="component" value="Chromosome Ca8"/>
</dbReference>
<dbReference type="RefSeq" id="XP_004511722.1">
    <property type="nucleotide sequence ID" value="XM_004511665.3"/>
</dbReference>
<organism evidence="2 3">
    <name type="scientific">Cicer arietinum</name>
    <name type="common">Chickpea</name>
    <name type="synonym">Garbanzo</name>
    <dbReference type="NCBI Taxonomy" id="3827"/>
    <lineage>
        <taxon>Eukaryota</taxon>
        <taxon>Viridiplantae</taxon>
        <taxon>Streptophyta</taxon>
        <taxon>Embryophyta</taxon>
        <taxon>Tracheophyta</taxon>
        <taxon>Spermatophyta</taxon>
        <taxon>Magnoliopsida</taxon>
        <taxon>eudicotyledons</taxon>
        <taxon>Gunneridae</taxon>
        <taxon>Pentapetalae</taxon>
        <taxon>rosids</taxon>
        <taxon>fabids</taxon>
        <taxon>Fabales</taxon>
        <taxon>Fabaceae</taxon>
        <taxon>Papilionoideae</taxon>
        <taxon>50 kb inversion clade</taxon>
        <taxon>NPAAA clade</taxon>
        <taxon>Hologalegina</taxon>
        <taxon>IRL clade</taxon>
        <taxon>Cicereae</taxon>
        <taxon>Cicer</taxon>
    </lineage>
</organism>
<dbReference type="eggNOG" id="ENOG502S2JN">
    <property type="taxonomic scope" value="Eukaryota"/>
</dbReference>